<evidence type="ECO:0000313" key="1">
    <source>
        <dbReference type="EMBL" id="KKK49460.1"/>
    </source>
</evidence>
<sequence length="159" mass="18229">MASTGSFLFDPNLAVICDEAVERAGMNLQEITGEHIISIRRSAGFLLSSWSNRGHRQWTFEQIEHTVTPGEVSFDLPVGTIEVQTAVVRRNGVDTEIYPISREDYLILHDKNLIGRPDRYFVDRRRDTDIGVNQVQVFFWLAGENDTDILIFNVYKQIQ</sequence>
<dbReference type="EMBL" id="LAZR01068531">
    <property type="protein sequence ID" value="KKK49460.1"/>
    <property type="molecule type" value="Genomic_DNA"/>
</dbReference>
<name>A0A0F8WMJ4_9ZZZZ</name>
<reference evidence="1" key="1">
    <citation type="journal article" date="2015" name="Nature">
        <title>Complex archaea that bridge the gap between prokaryotes and eukaryotes.</title>
        <authorList>
            <person name="Spang A."/>
            <person name="Saw J.H."/>
            <person name="Jorgensen S.L."/>
            <person name="Zaremba-Niedzwiedzka K."/>
            <person name="Martijn J."/>
            <person name="Lind A.E."/>
            <person name="van Eijk R."/>
            <person name="Schleper C."/>
            <person name="Guy L."/>
            <person name="Ettema T.J."/>
        </authorList>
    </citation>
    <scope>NUCLEOTIDE SEQUENCE</scope>
</reference>
<accession>A0A0F8WMJ4</accession>
<feature type="non-terminal residue" evidence="1">
    <location>
        <position position="159"/>
    </location>
</feature>
<proteinExistence type="predicted"/>
<organism evidence="1">
    <name type="scientific">marine sediment metagenome</name>
    <dbReference type="NCBI Taxonomy" id="412755"/>
    <lineage>
        <taxon>unclassified sequences</taxon>
        <taxon>metagenomes</taxon>
        <taxon>ecological metagenomes</taxon>
    </lineage>
</organism>
<dbReference type="AlphaFoldDB" id="A0A0F8WMJ4"/>
<protein>
    <submittedName>
        <fullName evidence="1">Uncharacterized protein</fullName>
    </submittedName>
</protein>
<gene>
    <name evidence="1" type="ORF">LCGC14_3134820</name>
</gene>
<comment type="caution">
    <text evidence="1">The sequence shown here is derived from an EMBL/GenBank/DDBJ whole genome shotgun (WGS) entry which is preliminary data.</text>
</comment>